<organism evidence="3 4">
    <name type="scientific">Eschrichtius robustus</name>
    <name type="common">California gray whale</name>
    <name type="synonym">Eschrichtius gibbosus</name>
    <dbReference type="NCBI Taxonomy" id="9764"/>
    <lineage>
        <taxon>Eukaryota</taxon>
        <taxon>Metazoa</taxon>
        <taxon>Chordata</taxon>
        <taxon>Craniata</taxon>
        <taxon>Vertebrata</taxon>
        <taxon>Euteleostomi</taxon>
        <taxon>Mammalia</taxon>
        <taxon>Eutheria</taxon>
        <taxon>Laurasiatheria</taxon>
        <taxon>Artiodactyla</taxon>
        <taxon>Whippomorpha</taxon>
        <taxon>Cetacea</taxon>
        <taxon>Mysticeti</taxon>
        <taxon>Eschrichtiidae</taxon>
        <taxon>Eschrichtius</taxon>
    </lineage>
</organism>
<keyword evidence="4" id="KW-1185">Reference proteome</keyword>
<feature type="domain" description="Piezo THU9 and anchor" evidence="2">
    <location>
        <begin position="5"/>
        <end position="107"/>
    </location>
</feature>
<dbReference type="GO" id="GO:0016020">
    <property type="term" value="C:membrane"/>
    <property type="evidence" value="ECO:0007669"/>
    <property type="project" value="InterPro"/>
</dbReference>
<keyword evidence="1" id="KW-0732">Signal</keyword>
<evidence type="ECO:0000259" key="2">
    <source>
        <dbReference type="Pfam" id="PF24874"/>
    </source>
</evidence>
<evidence type="ECO:0000313" key="4">
    <source>
        <dbReference type="Proteomes" id="UP001159641"/>
    </source>
</evidence>
<dbReference type="PANTHER" id="PTHR47049">
    <property type="entry name" value="PIEZO-TYPE MECHANOSENSITIVE ION CHANNEL HOMOLOG"/>
    <property type="match status" value="1"/>
</dbReference>
<name>A0AB34GJ67_ESCRO</name>
<gene>
    <name evidence="3" type="ORF">J1605_012928</name>
</gene>
<dbReference type="PANTHER" id="PTHR47049:SF2">
    <property type="entry name" value="PIEZO-TYPE MECHANOSENSITIVE ION CHANNEL HOMOLOG"/>
    <property type="match status" value="1"/>
</dbReference>
<feature type="chain" id="PRO_5044286830" description="Piezo THU9 and anchor domain-containing protein" evidence="1">
    <location>
        <begin position="29"/>
        <end position="110"/>
    </location>
</feature>
<accession>A0AB34GJ67</accession>
<dbReference type="EMBL" id="JAIQCJ010002232">
    <property type="protein sequence ID" value="KAJ8779077.1"/>
    <property type="molecule type" value="Genomic_DNA"/>
</dbReference>
<dbReference type="InterPro" id="IPR027272">
    <property type="entry name" value="Piezo"/>
</dbReference>
<evidence type="ECO:0000256" key="1">
    <source>
        <dbReference type="SAM" id="SignalP"/>
    </source>
</evidence>
<proteinExistence type="predicted"/>
<dbReference type="Pfam" id="PF24874">
    <property type="entry name" value="Piezo_THU9_anchor"/>
    <property type="match status" value="1"/>
</dbReference>
<dbReference type="InterPro" id="IPR056770">
    <property type="entry name" value="Piezo_THU9_anchor"/>
</dbReference>
<evidence type="ECO:0000313" key="3">
    <source>
        <dbReference type="EMBL" id="KAJ8779077.1"/>
    </source>
</evidence>
<feature type="signal peptide" evidence="1">
    <location>
        <begin position="1"/>
        <end position="28"/>
    </location>
</feature>
<protein>
    <recommendedName>
        <fullName evidence="2">Piezo THU9 and anchor domain-containing protein</fullName>
    </recommendedName>
</protein>
<dbReference type="Proteomes" id="UP001159641">
    <property type="component" value="Unassembled WGS sequence"/>
</dbReference>
<reference evidence="3 4" key="1">
    <citation type="submission" date="2022-11" db="EMBL/GenBank/DDBJ databases">
        <title>Whole genome sequence of Eschrichtius robustus ER-17-0199.</title>
        <authorList>
            <person name="Bruniche-Olsen A."/>
            <person name="Black A.N."/>
            <person name="Fields C.J."/>
            <person name="Walden K."/>
            <person name="Dewoody J.A."/>
        </authorList>
    </citation>
    <scope>NUCLEOTIDE SEQUENCE [LARGE SCALE GENOMIC DNA]</scope>
    <source>
        <strain evidence="3">ER-17-0199</strain>
        <tissue evidence="3">Blubber</tissue>
    </source>
</reference>
<dbReference type="AlphaFoldDB" id="A0AB34GJ67"/>
<sequence length="110" mass="12792">MRVCRRFNLHHVAQTWFLAKCICFGLSAYQIRCGCPNHTLGNFLTKHFNLINLTLFKGFRLVPFLLELRAVIDWVWTDSALKLSSWICLEDVHANIFIMKCCQESEKVGT</sequence>
<comment type="caution">
    <text evidence="3">The sequence shown here is derived from an EMBL/GenBank/DDBJ whole genome shotgun (WGS) entry which is preliminary data.</text>
</comment>
<dbReference type="GO" id="GO:0008381">
    <property type="term" value="F:mechanosensitive monoatomic ion channel activity"/>
    <property type="evidence" value="ECO:0007669"/>
    <property type="project" value="InterPro"/>
</dbReference>